<dbReference type="HOGENOM" id="CLU_1787542_0_0_1"/>
<reference evidence="2" key="2">
    <citation type="submission" date="2015-01" db="EMBL/GenBank/DDBJ databases">
        <title>Evolutionary Origins and Diversification of the Mycorrhizal Mutualists.</title>
        <authorList>
            <consortium name="DOE Joint Genome Institute"/>
            <consortium name="Mycorrhizal Genomics Consortium"/>
            <person name="Kohler A."/>
            <person name="Kuo A."/>
            <person name="Nagy L.G."/>
            <person name="Floudas D."/>
            <person name="Copeland A."/>
            <person name="Barry K.W."/>
            <person name="Cichocki N."/>
            <person name="Veneault-Fourrey C."/>
            <person name="LaButti K."/>
            <person name="Lindquist E.A."/>
            <person name="Lipzen A."/>
            <person name="Lundell T."/>
            <person name="Morin E."/>
            <person name="Murat C."/>
            <person name="Riley R."/>
            <person name="Ohm R."/>
            <person name="Sun H."/>
            <person name="Tunlid A."/>
            <person name="Henrissat B."/>
            <person name="Grigoriev I.V."/>
            <person name="Hibbett D.S."/>
            <person name="Martin F."/>
        </authorList>
    </citation>
    <scope>NUCLEOTIDE SEQUENCE [LARGE SCALE GENOMIC DNA]</scope>
    <source>
        <strain evidence="2">F 1598</strain>
    </source>
</reference>
<dbReference type="EMBL" id="KN832981">
    <property type="protein sequence ID" value="KIM86652.1"/>
    <property type="molecule type" value="Genomic_DNA"/>
</dbReference>
<keyword evidence="2" id="KW-1185">Reference proteome</keyword>
<accession>A0A0C3CAE9</accession>
<dbReference type="InParanoid" id="A0A0C3CAE9"/>
<dbReference type="AlphaFoldDB" id="A0A0C3CAE9"/>
<gene>
    <name evidence="1" type="ORF">PILCRDRAFT_815893</name>
</gene>
<reference evidence="1 2" key="1">
    <citation type="submission" date="2014-04" db="EMBL/GenBank/DDBJ databases">
        <authorList>
            <consortium name="DOE Joint Genome Institute"/>
            <person name="Kuo A."/>
            <person name="Tarkka M."/>
            <person name="Buscot F."/>
            <person name="Kohler A."/>
            <person name="Nagy L.G."/>
            <person name="Floudas D."/>
            <person name="Copeland A."/>
            <person name="Barry K.W."/>
            <person name="Cichocki N."/>
            <person name="Veneault-Fourrey C."/>
            <person name="LaButti K."/>
            <person name="Lindquist E.A."/>
            <person name="Lipzen A."/>
            <person name="Lundell T."/>
            <person name="Morin E."/>
            <person name="Murat C."/>
            <person name="Sun H."/>
            <person name="Tunlid A."/>
            <person name="Henrissat B."/>
            <person name="Grigoriev I.V."/>
            <person name="Hibbett D.S."/>
            <person name="Martin F."/>
            <person name="Nordberg H.P."/>
            <person name="Cantor M.N."/>
            <person name="Hua S.X."/>
        </authorList>
    </citation>
    <scope>NUCLEOTIDE SEQUENCE [LARGE SCALE GENOMIC DNA]</scope>
    <source>
        <strain evidence="1 2">F 1598</strain>
    </source>
</reference>
<evidence type="ECO:0000313" key="1">
    <source>
        <dbReference type="EMBL" id="KIM86652.1"/>
    </source>
</evidence>
<dbReference type="Proteomes" id="UP000054166">
    <property type="component" value="Unassembled WGS sequence"/>
</dbReference>
<sequence>MKCLDVSIDWRDMDNLASRTKDQCVNSVSTDIDDNNLSSGCSLAQMARVLENSRTELSDLLQQTFPFPDQTASRTTFSANIFYTIASDLGGLRRVIKTVKRSFLHPPVAQSFQVGGPVLVPPLSTLPSQFTGMMLVAKIRIGPSC</sequence>
<proteinExistence type="predicted"/>
<name>A0A0C3CAE9_PILCF</name>
<evidence type="ECO:0000313" key="2">
    <source>
        <dbReference type="Proteomes" id="UP000054166"/>
    </source>
</evidence>
<protein>
    <submittedName>
        <fullName evidence="1">Uncharacterized protein</fullName>
    </submittedName>
</protein>
<organism evidence="1 2">
    <name type="scientific">Piloderma croceum (strain F 1598)</name>
    <dbReference type="NCBI Taxonomy" id="765440"/>
    <lineage>
        <taxon>Eukaryota</taxon>
        <taxon>Fungi</taxon>
        <taxon>Dikarya</taxon>
        <taxon>Basidiomycota</taxon>
        <taxon>Agaricomycotina</taxon>
        <taxon>Agaricomycetes</taxon>
        <taxon>Agaricomycetidae</taxon>
        <taxon>Atheliales</taxon>
        <taxon>Atheliaceae</taxon>
        <taxon>Piloderma</taxon>
    </lineage>
</organism>